<dbReference type="RefSeq" id="WP_270045035.1">
    <property type="nucleotide sequence ID" value="NZ_JAPDOD010000052.1"/>
</dbReference>
<organism evidence="2 3">
    <name type="scientific">Solirubrobacter ginsenosidimutans</name>
    <dbReference type="NCBI Taxonomy" id="490573"/>
    <lineage>
        <taxon>Bacteria</taxon>
        <taxon>Bacillati</taxon>
        <taxon>Actinomycetota</taxon>
        <taxon>Thermoleophilia</taxon>
        <taxon>Solirubrobacterales</taxon>
        <taxon>Solirubrobacteraceae</taxon>
        <taxon>Solirubrobacter</taxon>
    </lineage>
</organism>
<protein>
    <submittedName>
        <fullName evidence="2">Uncharacterized protein</fullName>
    </submittedName>
</protein>
<keyword evidence="1" id="KW-0472">Membrane</keyword>
<keyword evidence="3" id="KW-1185">Reference proteome</keyword>
<name>A0A9X3N6H6_9ACTN</name>
<dbReference type="AlphaFoldDB" id="A0A9X3N6H6"/>
<evidence type="ECO:0000313" key="3">
    <source>
        <dbReference type="Proteomes" id="UP001149140"/>
    </source>
</evidence>
<keyword evidence="1" id="KW-0812">Transmembrane</keyword>
<dbReference type="EMBL" id="JAPDOD010000052">
    <property type="protein sequence ID" value="MDA0165773.1"/>
    <property type="molecule type" value="Genomic_DNA"/>
</dbReference>
<dbReference type="Proteomes" id="UP001149140">
    <property type="component" value="Unassembled WGS sequence"/>
</dbReference>
<proteinExistence type="predicted"/>
<evidence type="ECO:0000256" key="1">
    <source>
        <dbReference type="SAM" id="Phobius"/>
    </source>
</evidence>
<gene>
    <name evidence="2" type="ORF">OM076_36240</name>
</gene>
<keyword evidence="1" id="KW-1133">Transmembrane helix</keyword>
<accession>A0A9X3N6H6</accession>
<comment type="caution">
    <text evidence="2">The sequence shown here is derived from an EMBL/GenBank/DDBJ whole genome shotgun (WGS) entry which is preliminary data.</text>
</comment>
<sequence length="95" mass="9954">MGADEAEEIQDVEVVDGLPVVTEAGVLEERPTAVVSAAQATALACTGFVAGAATIAVVSRHRTKKALKKSKRSGPIGEIVSSRSFLVDVHLLRRD</sequence>
<reference evidence="2" key="1">
    <citation type="submission" date="2022-10" db="EMBL/GenBank/DDBJ databases">
        <title>The WGS of Solirubrobacter ginsenosidimutans DSM 21036.</title>
        <authorList>
            <person name="Jiang Z."/>
        </authorList>
    </citation>
    <scope>NUCLEOTIDE SEQUENCE</scope>
    <source>
        <strain evidence="2">DSM 21036</strain>
    </source>
</reference>
<feature type="transmembrane region" description="Helical" evidence="1">
    <location>
        <begin position="37"/>
        <end position="59"/>
    </location>
</feature>
<evidence type="ECO:0000313" key="2">
    <source>
        <dbReference type="EMBL" id="MDA0165773.1"/>
    </source>
</evidence>